<evidence type="ECO:0000256" key="1">
    <source>
        <dbReference type="ARBA" id="ARBA00006484"/>
    </source>
</evidence>
<sequence>MALAHRTALVTNVSTQLGYAVARRFGLAGAQIVVSDQDAKKTSDAVEGLQSLGVKVLGGVADIHSGDHRRALLELIENKFQRLDVVVLNADENTTKGDILESTKAEVEDMYQKYLTTPFRMCQQAYPLLSKSPNGSIIFTSSVAAYTPLVDLGLYSAAQTAVLGMVKALAISAGSHGIRVNSVVAGMMSGDGTGAVWSRSNEEIENQIKNMIPSGEWAKYRNAVGS</sequence>
<dbReference type="Proteomes" id="UP000298663">
    <property type="component" value="Unassembled WGS sequence"/>
</dbReference>
<name>A0A4U5P8L2_STECR</name>
<dbReference type="Gene3D" id="3.40.50.720">
    <property type="entry name" value="NAD(P)-binding Rossmann-like Domain"/>
    <property type="match status" value="1"/>
</dbReference>
<accession>A0A4U5P8L2</accession>
<dbReference type="InterPro" id="IPR002347">
    <property type="entry name" value="SDR_fam"/>
</dbReference>
<evidence type="ECO:0000313" key="2">
    <source>
        <dbReference type="EMBL" id="TKR92566.1"/>
    </source>
</evidence>
<comment type="caution">
    <text evidence="2">The sequence shown here is derived from an EMBL/GenBank/DDBJ whole genome shotgun (WGS) entry which is preliminary data.</text>
</comment>
<dbReference type="CDD" id="cd05233">
    <property type="entry name" value="SDR_c"/>
    <property type="match status" value="1"/>
</dbReference>
<dbReference type="InterPro" id="IPR036291">
    <property type="entry name" value="NAD(P)-bd_dom_sf"/>
</dbReference>
<reference evidence="2 3" key="2">
    <citation type="journal article" date="2019" name="G3 (Bethesda)">
        <title>Hybrid Assembly of the Genome of the Entomopathogenic Nematode Steinernema carpocapsae Identifies the X-Chromosome.</title>
        <authorList>
            <person name="Serra L."/>
            <person name="Macchietto M."/>
            <person name="Macias-Munoz A."/>
            <person name="McGill C.J."/>
            <person name="Rodriguez I.M."/>
            <person name="Rodriguez B."/>
            <person name="Murad R."/>
            <person name="Mortazavi A."/>
        </authorList>
    </citation>
    <scope>NUCLEOTIDE SEQUENCE [LARGE SCALE GENOMIC DNA]</scope>
    <source>
        <strain evidence="2 3">ALL</strain>
    </source>
</reference>
<dbReference type="PANTHER" id="PTHR43943">
    <property type="entry name" value="DEHYDROGENASE/REDUCTASE (SDR FAMILY) MEMBER 4"/>
    <property type="match status" value="1"/>
</dbReference>
<dbReference type="AlphaFoldDB" id="A0A4U5P8L2"/>
<comment type="similarity">
    <text evidence="1">Belongs to the short-chain dehydrogenases/reductases (SDR) family.</text>
</comment>
<dbReference type="PRINTS" id="PR00081">
    <property type="entry name" value="GDHRDH"/>
</dbReference>
<reference evidence="2 3" key="1">
    <citation type="journal article" date="2015" name="Genome Biol.">
        <title>Comparative genomics of Steinernema reveals deeply conserved gene regulatory networks.</title>
        <authorList>
            <person name="Dillman A.R."/>
            <person name="Macchietto M."/>
            <person name="Porter C.F."/>
            <person name="Rogers A."/>
            <person name="Williams B."/>
            <person name="Antoshechkin I."/>
            <person name="Lee M.M."/>
            <person name="Goodwin Z."/>
            <person name="Lu X."/>
            <person name="Lewis E.E."/>
            <person name="Goodrich-Blair H."/>
            <person name="Stock S.P."/>
            <person name="Adams B.J."/>
            <person name="Sternberg P.W."/>
            <person name="Mortazavi A."/>
        </authorList>
    </citation>
    <scope>NUCLEOTIDE SEQUENCE [LARGE SCALE GENOMIC DNA]</scope>
    <source>
        <strain evidence="2 3">ALL</strain>
    </source>
</reference>
<dbReference type="STRING" id="34508.A0A4U5P8L2"/>
<dbReference type="Pfam" id="PF00106">
    <property type="entry name" value="adh_short"/>
    <property type="match status" value="1"/>
</dbReference>
<dbReference type="GO" id="GO:0004090">
    <property type="term" value="F:carbonyl reductase (NADPH) activity"/>
    <property type="evidence" value="ECO:0007669"/>
    <property type="project" value="TreeGrafter"/>
</dbReference>
<keyword evidence="3" id="KW-1185">Reference proteome</keyword>
<dbReference type="EMBL" id="AZBU02000002">
    <property type="protein sequence ID" value="TKR92566.1"/>
    <property type="molecule type" value="Genomic_DNA"/>
</dbReference>
<proteinExistence type="inferred from homology"/>
<dbReference type="SUPFAM" id="SSF51735">
    <property type="entry name" value="NAD(P)-binding Rossmann-fold domains"/>
    <property type="match status" value="1"/>
</dbReference>
<dbReference type="OrthoDB" id="1669814at2759"/>
<dbReference type="PANTHER" id="PTHR43943:SF2">
    <property type="entry name" value="DEHYDROGENASE_REDUCTASE 4"/>
    <property type="match status" value="1"/>
</dbReference>
<protein>
    <submittedName>
        <fullName evidence="2">Uncharacterized protein</fullName>
    </submittedName>
</protein>
<evidence type="ECO:0000313" key="3">
    <source>
        <dbReference type="Proteomes" id="UP000298663"/>
    </source>
</evidence>
<gene>
    <name evidence="2" type="ORF">L596_007194</name>
</gene>
<organism evidence="2 3">
    <name type="scientific">Steinernema carpocapsae</name>
    <name type="common">Entomopathogenic nematode</name>
    <dbReference type="NCBI Taxonomy" id="34508"/>
    <lineage>
        <taxon>Eukaryota</taxon>
        <taxon>Metazoa</taxon>
        <taxon>Ecdysozoa</taxon>
        <taxon>Nematoda</taxon>
        <taxon>Chromadorea</taxon>
        <taxon>Rhabditida</taxon>
        <taxon>Tylenchina</taxon>
        <taxon>Panagrolaimomorpha</taxon>
        <taxon>Strongyloidoidea</taxon>
        <taxon>Steinernematidae</taxon>
        <taxon>Steinernema</taxon>
    </lineage>
</organism>